<organism evidence="1 2">
    <name type="scientific">Streptacidiphilus jiangxiensis</name>
    <dbReference type="NCBI Taxonomy" id="235985"/>
    <lineage>
        <taxon>Bacteria</taxon>
        <taxon>Bacillati</taxon>
        <taxon>Actinomycetota</taxon>
        <taxon>Actinomycetes</taxon>
        <taxon>Kitasatosporales</taxon>
        <taxon>Streptomycetaceae</taxon>
        <taxon>Streptacidiphilus</taxon>
    </lineage>
</organism>
<dbReference type="AlphaFoldDB" id="A0A1H8BAI3"/>
<reference evidence="2" key="1">
    <citation type="submission" date="2016-10" db="EMBL/GenBank/DDBJ databases">
        <authorList>
            <person name="Varghese N."/>
        </authorList>
    </citation>
    <scope>NUCLEOTIDE SEQUENCE [LARGE SCALE GENOMIC DNA]</scope>
    <source>
        <strain evidence="2">DSM 45096 / BCRC 16803 / CGMCC 4.1857 / CIP 109030 / JCM 12277 / KCTC 19219 / NBRC 100920 / 33214</strain>
    </source>
</reference>
<dbReference type="STRING" id="235985.SAMN05414137_15912"/>
<accession>A0A1H8BAI3</accession>
<dbReference type="Proteomes" id="UP000183015">
    <property type="component" value="Unassembled WGS sequence"/>
</dbReference>
<protein>
    <submittedName>
        <fullName evidence="1">Uncharacterized protein</fullName>
    </submittedName>
</protein>
<evidence type="ECO:0000313" key="1">
    <source>
        <dbReference type="EMBL" id="SEM79114.1"/>
    </source>
</evidence>
<gene>
    <name evidence="1" type="ORF">SAMN05414137_15912</name>
</gene>
<evidence type="ECO:0000313" key="2">
    <source>
        <dbReference type="Proteomes" id="UP000183015"/>
    </source>
</evidence>
<proteinExistence type="predicted"/>
<sequence length="116" mass="13161">MGLDLTGSHRYDSDPHFRRYLYDGAVVVVNVQDFDYRDYTTSAFLDREAFRTEEDAKAAPLDLIDMLTESRSDESVRADVRRNLTQILSSQNTSSIEIRLGGFPVNQSSFSVAWSS</sequence>
<keyword evidence="2" id="KW-1185">Reference proteome</keyword>
<dbReference type="RefSeq" id="WP_042449676.1">
    <property type="nucleotide sequence ID" value="NZ_BBPN01000016.1"/>
</dbReference>
<dbReference type="eggNOG" id="ENOG5030RAP">
    <property type="taxonomic scope" value="Bacteria"/>
</dbReference>
<name>A0A1H8BAI3_STRJI</name>
<dbReference type="EMBL" id="FOAZ01000059">
    <property type="protein sequence ID" value="SEM79114.1"/>
    <property type="molecule type" value="Genomic_DNA"/>
</dbReference>
<dbReference type="OrthoDB" id="4183730at2"/>